<sequence length="281" mass="32343">MNDIKVSILGADGYVCQIPRIKEGMEALGHVLSEESPDLIYSNDPRGYNKALLLKKKYPKAYLMLNFLDVPWHMPNIQKQTESLVNNYFLKADVITTISFKVKKDIGKFYYKKIHVIYNPIKDVYFDENIKKNNIFFYVGRAFDPVKRFNIVRESLLKIKDGEKNIKICGSENPNFGDYLGIVKDQDLNELYNSSKYILLPSVAEGIGLPMIEGMICGAIPITCSDNLTAKEFSPLDFICKPDAQSIVNKIEELNKDYDYKRELALKFGEKYKIQFDKRTI</sequence>
<evidence type="ECO:0000256" key="1">
    <source>
        <dbReference type="ARBA" id="ARBA00022679"/>
    </source>
</evidence>
<organism evidence="3">
    <name type="scientific">marine metagenome</name>
    <dbReference type="NCBI Taxonomy" id="408172"/>
    <lineage>
        <taxon>unclassified sequences</taxon>
        <taxon>metagenomes</taxon>
        <taxon>ecological metagenomes</taxon>
    </lineage>
</organism>
<dbReference type="PANTHER" id="PTHR46401">
    <property type="entry name" value="GLYCOSYLTRANSFERASE WBBK-RELATED"/>
    <property type="match status" value="1"/>
</dbReference>
<evidence type="ECO:0000259" key="2">
    <source>
        <dbReference type="Pfam" id="PF00534"/>
    </source>
</evidence>
<dbReference type="Gene3D" id="3.40.50.2000">
    <property type="entry name" value="Glycogen Phosphorylase B"/>
    <property type="match status" value="2"/>
</dbReference>
<keyword evidence="1" id="KW-0808">Transferase</keyword>
<dbReference type="GO" id="GO:0009103">
    <property type="term" value="P:lipopolysaccharide biosynthetic process"/>
    <property type="evidence" value="ECO:0007669"/>
    <property type="project" value="TreeGrafter"/>
</dbReference>
<feature type="non-terminal residue" evidence="3">
    <location>
        <position position="1"/>
    </location>
</feature>
<accession>A0A382P460</accession>
<protein>
    <recommendedName>
        <fullName evidence="2">Glycosyl transferase family 1 domain-containing protein</fullName>
    </recommendedName>
</protein>
<gene>
    <name evidence="3" type="ORF">METZ01_LOCUS320229</name>
</gene>
<proteinExistence type="predicted"/>
<dbReference type="InterPro" id="IPR001296">
    <property type="entry name" value="Glyco_trans_1"/>
</dbReference>
<feature type="domain" description="Glycosyl transferase family 1" evidence="2">
    <location>
        <begin position="131"/>
        <end position="265"/>
    </location>
</feature>
<dbReference type="AlphaFoldDB" id="A0A382P460"/>
<reference evidence="3" key="1">
    <citation type="submission" date="2018-05" db="EMBL/GenBank/DDBJ databases">
        <authorList>
            <person name="Lanie J.A."/>
            <person name="Ng W.-L."/>
            <person name="Kazmierczak K.M."/>
            <person name="Andrzejewski T.M."/>
            <person name="Davidsen T.M."/>
            <person name="Wayne K.J."/>
            <person name="Tettelin H."/>
            <person name="Glass J.I."/>
            <person name="Rusch D."/>
            <person name="Podicherti R."/>
            <person name="Tsui H.-C.T."/>
            <person name="Winkler M.E."/>
        </authorList>
    </citation>
    <scope>NUCLEOTIDE SEQUENCE</scope>
</reference>
<dbReference type="PANTHER" id="PTHR46401:SF2">
    <property type="entry name" value="GLYCOSYLTRANSFERASE WBBK-RELATED"/>
    <property type="match status" value="1"/>
</dbReference>
<dbReference type="GO" id="GO:0016757">
    <property type="term" value="F:glycosyltransferase activity"/>
    <property type="evidence" value="ECO:0007669"/>
    <property type="project" value="InterPro"/>
</dbReference>
<feature type="non-terminal residue" evidence="3">
    <location>
        <position position="281"/>
    </location>
</feature>
<dbReference type="Pfam" id="PF00534">
    <property type="entry name" value="Glycos_transf_1"/>
    <property type="match status" value="1"/>
</dbReference>
<evidence type="ECO:0000313" key="3">
    <source>
        <dbReference type="EMBL" id="SVC67375.1"/>
    </source>
</evidence>
<dbReference type="CDD" id="cd03801">
    <property type="entry name" value="GT4_PimA-like"/>
    <property type="match status" value="1"/>
</dbReference>
<name>A0A382P460_9ZZZZ</name>
<dbReference type="EMBL" id="UINC01104319">
    <property type="protein sequence ID" value="SVC67375.1"/>
    <property type="molecule type" value="Genomic_DNA"/>
</dbReference>
<dbReference type="SUPFAM" id="SSF53756">
    <property type="entry name" value="UDP-Glycosyltransferase/glycogen phosphorylase"/>
    <property type="match status" value="1"/>
</dbReference>